<dbReference type="SMART" id="SM00039">
    <property type="entry name" value="CRF"/>
    <property type="match status" value="1"/>
</dbReference>
<evidence type="ECO:0000256" key="5">
    <source>
        <dbReference type="ARBA" id="ARBA00022815"/>
    </source>
</evidence>
<dbReference type="STRING" id="244447.ENSCSEP00000007046"/>
<evidence type="ECO:0000256" key="4">
    <source>
        <dbReference type="ARBA" id="ARBA00022702"/>
    </source>
</evidence>
<dbReference type="GO" id="GO:0005179">
    <property type="term" value="F:hormone activity"/>
    <property type="evidence" value="ECO:0007669"/>
    <property type="project" value="UniProtKB-KW"/>
</dbReference>
<name>A0A3P8V1V1_CYNSE</name>
<dbReference type="InParanoid" id="A0A3P8V1V1"/>
<dbReference type="OrthoDB" id="9837731at2759"/>
<reference evidence="8" key="2">
    <citation type="submission" date="2025-08" db="UniProtKB">
        <authorList>
            <consortium name="Ensembl"/>
        </authorList>
    </citation>
    <scope>IDENTIFICATION</scope>
</reference>
<dbReference type="GO" id="GO:0005576">
    <property type="term" value="C:extracellular region"/>
    <property type="evidence" value="ECO:0007669"/>
    <property type="project" value="UniProtKB-SubCell"/>
</dbReference>
<evidence type="ECO:0000313" key="8">
    <source>
        <dbReference type="Ensembl" id="ENSCSEP00000007046.1"/>
    </source>
</evidence>
<evidence type="ECO:0000259" key="7">
    <source>
        <dbReference type="SMART" id="SM00039"/>
    </source>
</evidence>
<keyword evidence="6" id="KW-0732">Signal</keyword>
<comment type="subcellular location">
    <subcellularLocation>
        <location evidence="1">Secreted</location>
    </subcellularLocation>
</comment>
<evidence type="ECO:0000256" key="6">
    <source>
        <dbReference type="SAM" id="SignalP"/>
    </source>
</evidence>
<dbReference type="Proteomes" id="UP000265120">
    <property type="component" value="Chromosome 7"/>
</dbReference>
<dbReference type="InterPro" id="IPR003620">
    <property type="entry name" value="Urocortin_CRF"/>
</dbReference>
<feature type="domain" description="Corticotropin-releasing factor" evidence="7">
    <location>
        <begin position="107"/>
        <end position="143"/>
    </location>
</feature>
<dbReference type="Gene3D" id="6.10.250.1920">
    <property type="match status" value="1"/>
</dbReference>
<evidence type="ECO:0000313" key="9">
    <source>
        <dbReference type="Proteomes" id="UP000265120"/>
    </source>
</evidence>
<feature type="chain" id="PRO_5018085642" evidence="6">
    <location>
        <begin position="26"/>
        <end position="145"/>
    </location>
</feature>
<keyword evidence="3" id="KW-0964">Secreted</keyword>
<comment type="similarity">
    <text evidence="2">Belongs to the sauvagine/corticotropin-releasing factor/urotensin I family.</text>
</comment>
<dbReference type="GeneID" id="103381269"/>
<dbReference type="Pfam" id="PF00473">
    <property type="entry name" value="CRF"/>
    <property type="match status" value="1"/>
</dbReference>
<dbReference type="PANTHER" id="PTHR15035:SF11">
    <property type="entry name" value="UROCORTIN"/>
    <property type="match status" value="1"/>
</dbReference>
<dbReference type="AlphaFoldDB" id="A0A3P8V1V1"/>
<dbReference type="RefSeq" id="XP_008311760.1">
    <property type="nucleotide sequence ID" value="XM_008313538.3"/>
</dbReference>
<evidence type="ECO:0000256" key="2">
    <source>
        <dbReference type="ARBA" id="ARBA00009287"/>
    </source>
</evidence>
<dbReference type="InterPro" id="IPR018446">
    <property type="entry name" value="Corticotropin-releasing_fac_CS"/>
</dbReference>
<dbReference type="CTD" id="563732"/>
<keyword evidence="9" id="KW-1185">Reference proteome</keyword>
<feature type="signal peptide" evidence="6">
    <location>
        <begin position="1"/>
        <end position="25"/>
    </location>
</feature>
<evidence type="ECO:0000256" key="3">
    <source>
        <dbReference type="ARBA" id="ARBA00022525"/>
    </source>
</evidence>
<protein>
    <submittedName>
        <fullName evidence="8">UI-like</fullName>
    </submittedName>
</protein>
<reference evidence="8" key="3">
    <citation type="submission" date="2025-09" db="UniProtKB">
        <authorList>
            <consortium name="Ensembl"/>
        </authorList>
    </citation>
    <scope>IDENTIFICATION</scope>
</reference>
<keyword evidence="4" id="KW-0372">Hormone</keyword>
<dbReference type="PANTHER" id="PTHR15035">
    <property type="entry name" value="CORTICOLIBERIN/UROCORTIN"/>
    <property type="match status" value="1"/>
</dbReference>
<dbReference type="InterPro" id="IPR000187">
    <property type="entry name" value="CRF"/>
</dbReference>
<keyword evidence="5" id="KW-0027">Amidation</keyword>
<proteinExistence type="inferred from homology"/>
<dbReference type="Ensembl" id="ENSCSET00000007121.1">
    <property type="protein sequence ID" value="ENSCSEP00000007046.1"/>
    <property type="gene ID" value="ENSCSEG00000004553.1"/>
</dbReference>
<evidence type="ECO:0000256" key="1">
    <source>
        <dbReference type="ARBA" id="ARBA00004613"/>
    </source>
</evidence>
<sequence length="145" mass="15960">MKPTLSLLLLVSSLLLSSNLCPAAGRPHLLPPWLEDSGLPQGQRLEDVLLGDTQVDDDGAESNLLKLLLLFLMRSHPELFHQEEEKGSDDAALRTAVAAQLLKRSAGPPSLSIDLPLHLLRNMVEIAKAEKQAQINRERFEEVGK</sequence>
<reference evidence="8 9" key="1">
    <citation type="journal article" date="2014" name="Nat. Genet.">
        <title>Whole-genome sequence of a flatfish provides insights into ZW sex chromosome evolution and adaptation to a benthic lifestyle.</title>
        <authorList>
            <person name="Chen S."/>
            <person name="Zhang G."/>
            <person name="Shao C."/>
            <person name="Huang Q."/>
            <person name="Liu G."/>
            <person name="Zhang P."/>
            <person name="Song W."/>
            <person name="An N."/>
            <person name="Chalopin D."/>
            <person name="Volff J.N."/>
            <person name="Hong Y."/>
            <person name="Li Q."/>
            <person name="Sha Z."/>
            <person name="Zhou H."/>
            <person name="Xie M."/>
            <person name="Yu Q."/>
            <person name="Liu Y."/>
            <person name="Xiang H."/>
            <person name="Wang N."/>
            <person name="Wu K."/>
            <person name="Yang C."/>
            <person name="Zhou Q."/>
            <person name="Liao X."/>
            <person name="Yang L."/>
            <person name="Hu Q."/>
            <person name="Zhang J."/>
            <person name="Meng L."/>
            <person name="Jin L."/>
            <person name="Tian Y."/>
            <person name="Lian J."/>
            <person name="Yang J."/>
            <person name="Miao G."/>
            <person name="Liu S."/>
            <person name="Liang Z."/>
            <person name="Yan F."/>
            <person name="Li Y."/>
            <person name="Sun B."/>
            <person name="Zhang H."/>
            <person name="Zhang J."/>
            <person name="Zhu Y."/>
            <person name="Du M."/>
            <person name="Zhao Y."/>
            <person name="Schartl M."/>
            <person name="Tang Q."/>
            <person name="Wang J."/>
        </authorList>
    </citation>
    <scope>NUCLEOTIDE SEQUENCE</scope>
</reference>
<dbReference type="PROSITE" id="PS00511">
    <property type="entry name" value="CRF"/>
    <property type="match status" value="1"/>
</dbReference>
<accession>A0A3P8V1V1</accession>
<organism evidence="8 9">
    <name type="scientific">Cynoglossus semilaevis</name>
    <name type="common">Tongue sole</name>
    <dbReference type="NCBI Taxonomy" id="244447"/>
    <lineage>
        <taxon>Eukaryota</taxon>
        <taxon>Metazoa</taxon>
        <taxon>Chordata</taxon>
        <taxon>Craniata</taxon>
        <taxon>Vertebrata</taxon>
        <taxon>Euteleostomi</taxon>
        <taxon>Actinopterygii</taxon>
        <taxon>Neopterygii</taxon>
        <taxon>Teleostei</taxon>
        <taxon>Neoteleostei</taxon>
        <taxon>Acanthomorphata</taxon>
        <taxon>Carangaria</taxon>
        <taxon>Pleuronectiformes</taxon>
        <taxon>Pleuronectoidei</taxon>
        <taxon>Cynoglossidae</taxon>
        <taxon>Cynoglossinae</taxon>
        <taxon>Cynoglossus</taxon>
    </lineage>
</organism>